<dbReference type="EMBL" id="QVTD01000003">
    <property type="protein sequence ID" value="RFU64998.1"/>
    <property type="molecule type" value="Genomic_DNA"/>
</dbReference>
<dbReference type="InterPro" id="IPR003593">
    <property type="entry name" value="AAA+_ATPase"/>
</dbReference>
<keyword evidence="8" id="KW-1185">Reference proteome</keyword>
<keyword evidence="4 7" id="KW-0067">ATP-binding</keyword>
<evidence type="ECO:0000256" key="1">
    <source>
        <dbReference type="ARBA" id="ARBA00005417"/>
    </source>
</evidence>
<dbReference type="SUPFAM" id="SSF52540">
    <property type="entry name" value="P-loop containing nucleoside triphosphate hydrolases"/>
    <property type="match status" value="1"/>
</dbReference>
<dbReference type="GO" id="GO:0015658">
    <property type="term" value="F:branched-chain amino acid transmembrane transporter activity"/>
    <property type="evidence" value="ECO:0007669"/>
    <property type="project" value="InterPro"/>
</dbReference>
<proteinExistence type="inferred from homology"/>
<dbReference type="PANTHER" id="PTHR43820:SF8">
    <property type="entry name" value="ABC TRANSPORTER SUBSTRATE-BINDING PROTEIN"/>
    <property type="match status" value="1"/>
</dbReference>
<dbReference type="PROSITE" id="PS00211">
    <property type="entry name" value="ABC_TRANSPORTER_1"/>
    <property type="match status" value="1"/>
</dbReference>
<comment type="similarity">
    <text evidence="1">Belongs to the ABC transporter superfamily.</text>
</comment>
<evidence type="ECO:0000256" key="5">
    <source>
        <dbReference type="ARBA" id="ARBA00022970"/>
    </source>
</evidence>
<keyword evidence="2" id="KW-0813">Transport</keyword>
<keyword evidence="5" id="KW-0029">Amino-acid transport</keyword>
<dbReference type="CDD" id="cd03224">
    <property type="entry name" value="ABC_TM1139_LivF_branched"/>
    <property type="match status" value="1"/>
</dbReference>
<dbReference type="Proteomes" id="UP000262939">
    <property type="component" value="Unassembled WGS sequence"/>
</dbReference>
<reference evidence="7 8" key="1">
    <citation type="submission" date="2018-08" db="EMBL/GenBank/DDBJ databases">
        <title>Bacillus chawlae sp. nov., Bacillus glennii sp. nov., and Bacillus saganii sp. nov. Isolated from the Vehicle Assembly Building at Kennedy Space Center where the Viking Spacecraft were Assembled.</title>
        <authorList>
            <person name="Seuylemezian A."/>
            <person name="Vaishampayan P."/>
        </authorList>
    </citation>
    <scope>NUCLEOTIDE SEQUENCE [LARGE SCALE GENOMIC DNA]</scope>
    <source>
        <strain evidence="7 8">V44-8</strain>
    </source>
</reference>
<evidence type="ECO:0000313" key="8">
    <source>
        <dbReference type="Proteomes" id="UP000262939"/>
    </source>
</evidence>
<dbReference type="InterPro" id="IPR003439">
    <property type="entry name" value="ABC_transporter-like_ATP-bd"/>
</dbReference>
<dbReference type="PROSITE" id="PS50893">
    <property type="entry name" value="ABC_TRANSPORTER_2"/>
    <property type="match status" value="1"/>
</dbReference>
<evidence type="ECO:0000256" key="4">
    <source>
        <dbReference type="ARBA" id="ARBA00022840"/>
    </source>
</evidence>
<evidence type="ECO:0000256" key="2">
    <source>
        <dbReference type="ARBA" id="ARBA00022448"/>
    </source>
</evidence>
<dbReference type="RefSeq" id="WP_117321174.1">
    <property type="nucleotide sequence ID" value="NZ_QVTD01000003.1"/>
</dbReference>
<name>A0A372LFE2_9BACI</name>
<dbReference type="PIRSF" id="PIRSF039137">
    <property type="entry name" value="ABC_branched_ATPase"/>
    <property type="match status" value="1"/>
</dbReference>
<accession>A0A372LFE2</accession>
<dbReference type="InterPro" id="IPR030660">
    <property type="entry name" value="ABC_branched_ATPase_LivF/BraG"/>
</dbReference>
<dbReference type="PANTHER" id="PTHR43820">
    <property type="entry name" value="HIGH-AFFINITY BRANCHED-CHAIN AMINO ACID TRANSPORT ATP-BINDING PROTEIN LIVF"/>
    <property type="match status" value="1"/>
</dbReference>
<comment type="caution">
    <text evidence="7">The sequence shown here is derived from an EMBL/GenBank/DDBJ whole genome shotgun (WGS) entry which is preliminary data.</text>
</comment>
<feature type="domain" description="ABC transporter" evidence="6">
    <location>
        <begin position="2"/>
        <end position="233"/>
    </location>
</feature>
<organism evidence="7 8">
    <name type="scientific">Peribacillus glennii</name>
    <dbReference type="NCBI Taxonomy" id="2303991"/>
    <lineage>
        <taxon>Bacteria</taxon>
        <taxon>Bacillati</taxon>
        <taxon>Bacillota</taxon>
        <taxon>Bacilli</taxon>
        <taxon>Bacillales</taxon>
        <taxon>Bacillaceae</taxon>
        <taxon>Peribacillus</taxon>
    </lineage>
</organism>
<dbReference type="GO" id="GO:0016887">
    <property type="term" value="F:ATP hydrolysis activity"/>
    <property type="evidence" value="ECO:0007669"/>
    <property type="project" value="InterPro"/>
</dbReference>
<dbReference type="InterPro" id="IPR052156">
    <property type="entry name" value="BCAA_Transport_ATP-bd_LivF"/>
</dbReference>
<keyword evidence="3" id="KW-0547">Nucleotide-binding</keyword>
<dbReference type="GO" id="GO:0015807">
    <property type="term" value="P:L-amino acid transport"/>
    <property type="evidence" value="ECO:0007669"/>
    <property type="project" value="TreeGrafter"/>
</dbReference>
<dbReference type="Gene3D" id="3.40.50.300">
    <property type="entry name" value="P-loop containing nucleotide triphosphate hydrolases"/>
    <property type="match status" value="1"/>
</dbReference>
<dbReference type="OrthoDB" id="9776369at2"/>
<protein>
    <submittedName>
        <fullName evidence="7">ABC transporter ATP-binding protein</fullName>
    </submittedName>
</protein>
<dbReference type="InterPro" id="IPR017871">
    <property type="entry name" value="ABC_transporter-like_CS"/>
</dbReference>
<dbReference type="Pfam" id="PF00005">
    <property type="entry name" value="ABC_tran"/>
    <property type="match status" value="1"/>
</dbReference>
<dbReference type="AlphaFoldDB" id="A0A372LFE2"/>
<dbReference type="GO" id="GO:0005524">
    <property type="term" value="F:ATP binding"/>
    <property type="evidence" value="ECO:0007669"/>
    <property type="project" value="UniProtKB-KW"/>
</dbReference>
<dbReference type="SMART" id="SM00382">
    <property type="entry name" value="AAA"/>
    <property type="match status" value="1"/>
</dbReference>
<evidence type="ECO:0000259" key="6">
    <source>
        <dbReference type="PROSITE" id="PS50893"/>
    </source>
</evidence>
<sequence>MLRLNNIHAFYGHVHALRGVSLEVPKGKIISLLGGNGAGKSSTLNIISRLIQPKEGSYELEGTSMLRKSAGEMVKHGVIQCPENRRVFPLLTVEENLKIGAYIRKDKNIKSDMEKVFTYFPRLQERLQQKAGTLSGGEQQMLAIGRSLMGKPKLLLLDEPSLGIAPILVREIFKIIKEINDEGTAILLVEQNAHMAMEISDYSYILENGRVALEGNSKDLKDNDEVRKLYLGA</sequence>
<dbReference type="InterPro" id="IPR027417">
    <property type="entry name" value="P-loop_NTPase"/>
</dbReference>
<evidence type="ECO:0000256" key="3">
    <source>
        <dbReference type="ARBA" id="ARBA00022741"/>
    </source>
</evidence>
<evidence type="ECO:0000313" key="7">
    <source>
        <dbReference type="EMBL" id="RFU64998.1"/>
    </source>
</evidence>
<gene>
    <name evidence="7" type="ORF">D0466_03540</name>
</gene>